<comment type="caution">
    <text evidence="11">The sequence shown here is derived from an EMBL/GenBank/DDBJ whole genome shotgun (WGS) entry which is preliminary data.</text>
</comment>
<feature type="compositionally biased region" description="Basic residues" evidence="7">
    <location>
        <begin position="1188"/>
        <end position="1204"/>
    </location>
</feature>
<dbReference type="Proteomes" id="UP001174909">
    <property type="component" value="Unassembled WGS sequence"/>
</dbReference>
<dbReference type="InterPro" id="IPR000086">
    <property type="entry name" value="NUDIX_hydrolase_dom"/>
</dbReference>
<dbReference type="InterPro" id="IPR045121">
    <property type="entry name" value="CoAse"/>
</dbReference>
<dbReference type="Pfam" id="PF00293">
    <property type="entry name" value="NUDIX"/>
    <property type="match status" value="1"/>
</dbReference>
<evidence type="ECO:0000256" key="3">
    <source>
        <dbReference type="ARBA" id="ARBA00022723"/>
    </source>
</evidence>
<dbReference type="CDD" id="cd03426">
    <property type="entry name" value="NUDIX_CoAse_Nudt7"/>
    <property type="match status" value="1"/>
</dbReference>
<accession>A0AA35SAQ4</accession>
<evidence type="ECO:0000259" key="10">
    <source>
        <dbReference type="PROSITE" id="PS51462"/>
    </source>
</evidence>
<feature type="transmembrane region" description="Helical" evidence="8">
    <location>
        <begin position="1125"/>
        <end position="1145"/>
    </location>
</feature>
<dbReference type="GO" id="GO:0010945">
    <property type="term" value="F:coenzyme A diphosphatase activity"/>
    <property type="evidence" value="ECO:0007669"/>
    <property type="project" value="InterPro"/>
</dbReference>
<comment type="cofactor">
    <cofactor evidence="2">
        <name>Mg(2+)</name>
        <dbReference type="ChEBI" id="CHEBI:18420"/>
    </cofactor>
</comment>
<feature type="compositionally biased region" description="Acidic residues" evidence="7">
    <location>
        <begin position="577"/>
        <end position="592"/>
    </location>
</feature>
<organism evidence="11 12">
    <name type="scientific">Geodia barretti</name>
    <name type="common">Barrett's horny sponge</name>
    <dbReference type="NCBI Taxonomy" id="519541"/>
    <lineage>
        <taxon>Eukaryota</taxon>
        <taxon>Metazoa</taxon>
        <taxon>Porifera</taxon>
        <taxon>Demospongiae</taxon>
        <taxon>Heteroscleromorpha</taxon>
        <taxon>Tetractinellida</taxon>
        <taxon>Astrophorina</taxon>
        <taxon>Geodiidae</taxon>
        <taxon>Geodia</taxon>
    </lineage>
</organism>
<feature type="compositionally biased region" description="Acidic residues" evidence="7">
    <location>
        <begin position="1155"/>
        <end position="1168"/>
    </location>
</feature>
<dbReference type="SUPFAM" id="SSF55811">
    <property type="entry name" value="Nudix"/>
    <property type="match status" value="1"/>
</dbReference>
<feature type="transmembrane region" description="Helical" evidence="8">
    <location>
        <begin position="410"/>
        <end position="439"/>
    </location>
</feature>
<keyword evidence="3" id="KW-0479">Metal-binding</keyword>
<evidence type="ECO:0000256" key="7">
    <source>
        <dbReference type="SAM" id="MobiDB-lite"/>
    </source>
</evidence>
<feature type="signal peptide" evidence="9">
    <location>
        <begin position="1"/>
        <end position="21"/>
    </location>
</feature>
<proteinExistence type="predicted"/>
<evidence type="ECO:0000256" key="5">
    <source>
        <dbReference type="ARBA" id="ARBA00022842"/>
    </source>
</evidence>
<reference evidence="11" key="1">
    <citation type="submission" date="2023-03" db="EMBL/GenBank/DDBJ databases">
        <authorList>
            <person name="Steffen K."/>
            <person name="Cardenas P."/>
        </authorList>
    </citation>
    <scope>NUCLEOTIDE SEQUENCE</scope>
</reference>
<keyword evidence="5" id="KW-0460">Magnesium</keyword>
<keyword evidence="8" id="KW-1133">Transmembrane helix</keyword>
<dbReference type="GO" id="GO:0046872">
    <property type="term" value="F:metal ion binding"/>
    <property type="evidence" value="ECO:0007669"/>
    <property type="project" value="UniProtKB-KW"/>
</dbReference>
<feature type="compositionally biased region" description="Basic and acidic residues" evidence="7">
    <location>
        <begin position="677"/>
        <end position="699"/>
    </location>
</feature>
<feature type="region of interest" description="Disordered" evidence="7">
    <location>
        <begin position="660"/>
        <end position="708"/>
    </location>
</feature>
<feature type="region of interest" description="Disordered" evidence="7">
    <location>
        <begin position="577"/>
        <end position="596"/>
    </location>
</feature>
<evidence type="ECO:0000256" key="9">
    <source>
        <dbReference type="SAM" id="SignalP"/>
    </source>
</evidence>
<evidence type="ECO:0000256" key="4">
    <source>
        <dbReference type="ARBA" id="ARBA00022801"/>
    </source>
</evidence>
<sequence length="1412" mass="157689">MLKAAVISCTLLLCLFSLGTAQVSLGTCGDEDSLVTCSFFFQRVNTAFRQESVLYTLRKAFFPTEGSPPFLFDVQMTLNVESVPNIACKSEEYPFRGRPVTSPPTMMEVCEHSVYNCSGIPQPWSWTHQWSKTIVSYIIQREDLELLQNTNFAAHAAATFNNFDTSVFSNDDLGLEEQNATDDDDDDDDANASVGATRDEAVEFQLTIPYLPCIPDERVMRDAWEDILPWLQLYAQNSDNLELQDVEYTQEARGFAFREGRVRNGGLTVPMLAVIHILINIVFALAATYFLHKYHGHLNQVKGKQYQLVASMYWSVVIMCLIGAIVIIAGNGWLYYALIFIEDQSLSVFGFRIASDITVAILAVVELLASMLTPHDPKFFIPHLIRRTLCLNQCCHCCGSETRLNFLRRAILGVAMWIILVFLQLVIASLLPLAVVVFVNPVPSLAFISIMIALFCCLVIFIAYLVNAFEGNYIARHRLPLDQRRNSSLTWAMMKADWNVAGNWTREKLILVAQAFVFLVIFVIVAMIIILYLNFVRAGANTNTVGGLLISLVPSVVLGGITWAAKKHLFKELEEEIEAEKEENGETEETEDNPVFQIGGFSFQQGRRRSTKRRKNTVKENGHTLATSNLINEEASIDGGNDIKRNSTAIEIYLAQDGDAETKDDKKGSDLETDEKTEEKGFSDEKTEEKDLNGGEEKGAAGSGEMEVQEKVWKEELAKSVSIDMPEFTLRNLDVDNTSMVHLRTCGDEDSVVTCSFFFGKVNEAFRQGNVLYTLRKAFFPSEGNIPPLFMVAMTLDVENVTRIACKDENYEFGNSSVDSPPSMDEVCSIYDCGPLTLGWRHQWSKTVISYIIKREDLDLLQNTSFNAFAAAAFSTFDAVLDNLGQLQDNGTNMSSLGAARDDTVQLHLIIPELPCRPDNGVLLDAWEDILPWLQLYAQNSDNLELEDVEYSHEDRGFALREERGGNRSRLTLSLLTVVNILMNIVFALAATYFLHKYHSYLGELRYGKKYQLVATVVTIVNPVPSLAFVVIMISLFFCLVVFVAYILNAFEGNYILKHRFSQMERNKGGGTQWEKFNQEWSVEPRERVILFVQAIGFFLIFVIFFVGVILYLNFVKVGGDTNTLSGILISFVPSAILAAITWAAKKHLFKELEEEEEEAEDKEEENGDREGGKEKPIFQIGGFSFQPRRRRRSTSTKTKRKKTVTGDDHAPASVHPVDEEGSVSAENASRGMAAKSLGYQGILSARNRAAVRARLKPATASVPQNEKHAAVLVPLHLHHGKPSVLFTVRSGQLTRHRNQVSFPGGMSDEGDQHVAATALRETEEELGIPASQIDVWGALPSMPDRILPTTDTQSSDDPIRFYFPVFLGGTNRVWGITGFILDTALTKILPPELNYRPLSSFGAACAAPSSP</sequence>
<feature type="region of interest" description="Disordered" evidence="7">
    <location>
        <begin position="1155"/>
        <end position="1228"/>
    </location>
</feature>
<feature type="transmembrane region" description="Helical" evidence="8">
    <location>
        <begin position="971"/>
        <end position="995"/>
    </location>
</feature>
<feature type="transmembrane region" description="Helical" evidence="8">
    <location>
        <begin position="271"/>
        <end position="291"/>
    </location>
</feature>
<feature type="transmembrane region" description="Helical" evidence="8">
    <location>
        <begin position="312"/>
        <end position="336"/>
    </location>
</feature>
<feature type="compositionally biased region" description="Basic residues" evidence="7">
    <location>
        <begin position="606"/>
        <end position="616"/>
    </location>
</feature>
<keyword evidence="9" id="KW-0732">Signal</keyword>
<gene>
    <name evidence="11" type="ORF">GBAR_LOCUS14499</name>
</gene>
<evidence type="ECO:0000256" key="8">
    <source>
        <dbReference type="SAM" id="Phobius"/>
    </source>
</evidence>
<keyword evidence="12" id="KW-1185">Reference proteome</keyword>
<feature type="region of interest" description="Disordered" evidence="7">
    <location>
        <begin position="605"/>
        <end position="627"/>
    </location>
</feature>
<evidence type="ECO:0000313" key="12">
    <source>
        <dbReference type="Proteomes" id="UP001174909"/>
    </source>
</evidence>
<dbReference type="InterPro" id="IPR015797">
    <property type="entry name" value="NUDIX_hydrolase-like_dom_sf"/>
</dbReference>
<dbReference type="Gene3D" id="3.90.79.10">
    <property type="entry name" value="Nucleoside Triphosphate Pyrophosphohydrolase"/>
    <property type="match status" value="1"/>
</dbReference>
<feature type="domain" description="Nudix hydrolase" evidence="10">
    <location>
        <begin position="1267"/>
        <end position="1412"/>
    </location>
</feature>
<feature type="compositionally biased region" description="Basic and acidic residues" evidence="7">
    <location>
        <begin position="660"/>
        <end position="670"/>
    </location>
</feature>
<feature type="chain" id="PRO_5041366196" evidence="9">
    <location>
        <begin position="22"/>
        <end position="1412"/>
    </location>
</feature>
<keyword evidence="6" id="KW-0464">Manganese</keyword>
<name>A0AA35SAQ4_GEOBA</name>
<evidence type="ECO:0000256" key="2">
    <source>
        <dbReference type="ARBA" id="ARBA00001946"/>
    </source>
</evidence>
<evidence type="ECO:0000313" key="11">
    <source>
        <dbReference type="EMBL" id="CAI8025056.1"/>
    </source>
</evidence>
<comment type="cofactor">
    <cofactor evidence="1">
        <name>Mn(2+)</name>
        <dbReference type="ChEBI" id="CHEBI:29035"/>
    </cofactor>
</comment>
<dbReference type="PANTHER" id="PTHR12992">
    <property type="entry name" value="NUDIX HYDROLASE"/>
    <property type="match status" value="1"/>
</dbReference>
<feature type="transmembrane region" description="Helical" evidence="8">
    <location>
        <begin position="1027"/>
        <end position="1051"/>
    </location>
</feature>
<evidence type="ECO:0000256" key="1">
    <source>
        <dbReference type="ARBA" id="ARBA00001936"/>
    </source>
</evidence>
<feature type="transmembrane region" description="Helical" evidence="8">
    <location>
        <begin position="445"/>
        <end position="466"/>
    </location>
</feature>
<keyword evidence="8" id="KW-0812">Transmembrane</keyword>
<dbReference type="PROSITE" id="PS51462">
    <property type="entry name" value="NUDIX"/>
    <property type="match status" value="1"/>
</dbReference>
<feature type="transmembrane region" description="Helical" evidence="8">
    <location>
        <begin position="348"/>
        <end position="369"/>
    </location>
</feature>
<feature type="transmembrane region" description="Helical" evidence="8">
    <location>
        <begin position="545"/>
        <end position="565"/>
    </location>
</feature>
<feature type="transmembrane region" description="Helical" evidence="8">
    <location>
        <begin position="509"/>
        <end position="533"/>
    </location>
</feature>
<feature type="transmembrane region" description="Helical" evidence="8">
    <location>
        <begin position="1089"/>
        <end position="1113"/>
    </location>
</feature>
<dbReference type="PANTHER" id="PTHR12992:SF11">
    <property type="entry name" value="MITOCHONDRIAL COENZYME A DIPHOSPHATASE NUDT8"/>
    <property type="match status" value="1"/>
</dbReference>
<keyword evidence="4" id="KW-0378">Hydrolase</keyword>
<keyword evidence="8" id="KW-0472">Membrane</keyword>
<protein>
    <submittedName>
        <fullName evidence="11">Nucleoside diphosphate-linked moiety X motif 8</fullName>
    </submittedName>
</protein>
<dbReference type="EMBL" id="CASHTH010002116">
    <property type="protein sequence ID" value="CAI8025056.1"/>
    <property type="molecule type" value="Genomic_DNA"/>
</dbReference>
<evidence type="ECO:0000256" key="6">
    <source>
        <dbReference type="ARBA" id="ARBA00023211"/>
    </source>
</evidence>